<gene>
    <name evidence="1" type="ORF">OCC_02932</name>
</gene>
<dbReference type="PaxDb" id="523849-OCC_02932"/>
<dbReference type="RefSeq" id="WP_004069345.1">
    <property type="nucleotide sequence ID" value="NC_022084.1"/>
</dbReference>
<reference evidence="1 2" key="1">
    <citation type="journal article" date="2012" name="J. Bacteriol.">
        <title>Genome sequence of the model hyperthermophilic archaeon Thermococcus litoralis NS-C.</title>
        <authorList>
            <person name="Gardner A.F."/>
            <person name="Kumar S."/>
            <person name="Perler F.B."/>
        </authorList>
    </citation>
    <scope>NUCLEOTIDE SEQUENCE [LARGE SCALE GENOMIC DNA]</scope>
    <source>
        <strain evidence="2">ATCC 51850 / DSM 5473 / JCM 8560 / NS-C</strain>
    </source>
</reference>
<dbReference type="InterPro" id="IPR036390">
    <property type="entry name" value="WH_DNA-bd_sf"/>
</dbReference>
<protein>
    <recommendedName>
        <fullName evidence="3">MarR family transcriptional regulator</fullName>
    </recommendedName>
</protein>
<evidence type="ECO:0008006" key="3">
    <source>
        <dbReference type="Google" id="ProtNLM"/>
    </source>
</evidence>
<dbReference type="EMBL" id="CP006670">
    <property type="protein sequence ID" value="EHR77971.1"/>
    <property type="molecule type" value="Genomic_DNA"/>
</dbReference>
<dbReference type="SUPFAM" id="SSF46785">
    <property type="entry name" value="Winged helix' DNA-binding domain"/>
    <property type="match status" value="1"/>
</dbReference>
<dbReference type="AlphaFoldDB" id="H3ZQ08"/>
<evidence type="ECO:0000313" key="2">
    <source>
        <dbReference type="Proteomes" id="UP000015502"/>
    </source>
</evidence>
<organism evidence="1 2">
    <name type="scientific">Thermococcus litoralis (strain ATCC 51850 / DSM 5473 / JCM 8560 / NS-C)</name>
    <dbReference type="NCBI Taxonomy" id="523849"/>
    <lineage>
        <taxon>Archaea</taxon>
        <taxon>Methanobacteriati</taxon>
        <taxon>Methanobacteriota</taxon>
        <taxon>Thermococci</taxon>
        <taxon>Thermococcales</taxon>
        <taxon>Thermococcaceae</taxon>
        <taxon>Thermococcus</taxon>
    </lineage>
</organism>
<sequence length="63" mass="7298">MRSVHSGITAIRVLEYLDDWKDAWDLARDLQITVEDAKAILRDLCKKGLVFRDGHKYIRRVGA</sequence>
<proteinExistence type="predicted"/>
<dbReference type="Proteomes" id="UP000015502">
    <property type="component" value="Chromosome"/>
</dbReference>
<keyword evidence="2" id="KW-1185">Reference proteome</keyword>
<dbReference type="GeneID" id="16548920"/>
<dbReference type="STRING" id="523849.OCC_02932"/>
<evidence type="ECO:0000313" key="1">
    <source>
        <dbReference type="EMBL" id="EHR77971.1"/>
    </source>
</evidence>
<name>H3ZQ08_THELN</name>
<dbReference type="KEGG" id="tlt:OCC_02932"/>
<accession>H3ZQ08</accession>
<dbReference type="HOGENOM" id="CLU_2875275_0_0_2"/>